<sequence>MPSSSNLLVIVAVAAVILVVVAGFINMFRGGEGAPARSQKLMRWRVGLQLLALLIVLGVLYARGRW</sequence>
<dbReference type="Pfam" id="PF04588">
    <property type="entry name" value="HIG_1_N"/>
    <property type="match status" value="1"/>
</dbReference>
<gene>
    <name evidence="6" type="ORF">EHO51_13015</name>
</gene>
<evidence type="ECO:0000313" key="6">
    <source>
        <dbReference type="EMBL" id="AZG77576.1"/>
    </source>
</evidence>
<dbReference type="Proteomes" id="UP000273982">
    <property type="component" value="Chromosome"/>
</dbReference>
<protein>
    <submittedName>
        <fullName evidence="6">Twin transmembrane helix small protein</fullName>
    </submittedName>
</protein>
<evidence type="ECO:0000256" key="2">
    <source>
        <dbReference type="ARBA" id="ARBA00022989"/>
    </source>
</evidence>
<reference evidence="6 7" key="1">
    <citation type="submission" date="2018-11" db="EMBL/GenBank/DDBJ databases">
        <title>Genome squencing of methanotrophic bacteria isolated from alkaline groundwater in Korea.</title>
        <authorList>
            <person name="Nguyen L.N."/>
        </authorList>
    </citation>
    <scope>NUCLEOTIDE SEQUENCE [LARGE SCALE GENOMIC DNA]</scope>
    <source>
        <strain evidence="6 7">GW6</strain>
    </source>
</reference>
<feature type="domain" description="HIG1" evidence="5">
    <location>
        <begin position="1"/>
        <end position="66"/>
    </location>
</feature>
<name>A0A3G8M6S5_9HYPH</name>
<dbReference type="EMBL" id="CP034086">
    <property type="protein sequence ID" value="AZG77576.1"/>
    <property type="molecule type" value="Genomic_DNA"/>
</dbReference>
<dbReference type="AlphaFoldDB" id="A0A3G8M6S5"/>
<feature type="transmembrane region" description="Helical" evidence="4">
    <location>
        <begin position="46"/>
        <end position="64"/>
    </location>
</feature>
<dbReference type="RefSeq" id="WP_124739239.1">
    <property type="nucleotide sequence ID" value="NZ_CP034086.1"/>
</dbReference>
<evidence type="ECO:0000256" key="3">
    <source>
        <dbReference type="ARBA" id="ARBA00023136"/>
    </source>
</evidence>
<dbReference type="PROSITE" id="PS51503">
    <property type="entry name" value="HIG1"/>
    <property type="match status" value="1"/>
</dbReference>
<proteinExistence type="predicted"/>
<evidence type="ECO:0000313" key="7">
    <source>
        <dbReference type="Proteomes" id="UP000273982"/>
    </source>
</evidence>
<keyword evidence="1 4" id="KW-0812">Transmembrane</keyword>
<dbReference type="NCBIfam" id="NF033233">
    <property type="entry name" value="twin_helix"/>
    <property type="match status" value="1"/>
</dbReference>
<keyword evidence="2 4" id="KW-1133">Transmembrane helix</keyword>
<dbReference type="KEGG" id="mros:EHO51_13015"/>
<evidence type="ECO:0000256" key="4">
    <source>
        <dbReference type="SAM" id="Phobius"/>
    </source>
</evidence>
<evidence type="ECO:0000256" key="1">
    <source>
        <dbReference type="ARBA" id="ARBA00022692"/>
    </source>
</evidence>
<accession>A0A3G8M6S5</accession>
<dbReference type="InterPro" id="IPR007667">
    <property type="entry name" value="Hypoxia_induced_domain"/>
</dbReference>
<evidence type="ECO:0000259" key="5">
    <source>
        <dbReference type="PROSITE" id="PS51503"/>
    </source>
</evidence>
<feature type="transmembrane region" description="Helical" evidence="4">
    <location>
        <begin position="6"/>
        <end position="25"/>
    </location>
</feature>
<organism evidence="6 7">
    <name type="scientific">Methylocystis rosea</name>
    <dbReference type="NCBI Taxonomy" id="173366"/>
    <lineage>
        <taxon>Bacteria</taxon>
        <taxon>Pseudomonadati</taxon>
        <taxon>Pseudomonadota</taxon>
        <taxon>Alphaproteobacteria</taxon>
        <taxon>Hyphomicrobiales</taxon>
        <taxon>Methylocystaceae</taxon>
        <taxon>Methylocystis</taxon>
    </lineage>
</organism>
<keyword evidence="3 4" id="KW-0472">Membrane</keyword>